<dbReference type="SMART" id="SM00271">
    <property type="entry name" value="DnaJ"/>
    <property type="match status" value="1"/>
</dbReference>
<evidence type="ECO:0000313" key="3">
    <source>
        <dbReference type="Proteomes" id="UP000037035"/>
    </source>
</evidence>
<dbReference type="PROSITE" id="PS50076">
    <property type="entry name" value="DNAJ_2"/>
    <property type="match status" value="1"/>
</dbReference>
<dbReference type="VEuPathDB" id="FungiDB:VP01_4173g2"/>
<dbReference type="Proteomes" id="UP000037035">
    <property type="component" value="Unassembled WGS sequence"/>
</dbReference>
<dbReference type="GO" id="GO:0051082">
    <property type="term" value="F:unfolded protein binding"/>
    <property type="evidence" value="ECO:0007669"/>
    <property type="project" value="TreeGrafter"/>
</dbReference>
<evidence type="ECO:0000259" key="1">
    <source>
        <dbReference type="PROSITE" id="PS50076"/>
    </source>
</evidence>
<dbReference type="GO" id="GO:0044183">
    <property type="term" value="F:protein folding chaperone"/>
    <property type="evidence" value="ECO:0007669"/>
    <property type="project" value="TreeGrafter"/>
</dbReference>
<dbReference type="SUPFAM" id="SSF46565">
    <property type="entry name" value="Chaperone J-domain"/>
    <property type="match status" value="1"/>
</dbReference>
<dbReference type="Pfam" id="PF00226">
    <property type="entry name" value="DnaJ"/>
    <property type="match status" value="1"/>
</dbReference>
<dbReference type="PANTHER" id="PTHR43948">
    <property type="entry name" value="DNAJ HOMOLOG SUBFAMILY B"/>
    <property type="match status" value="1"/>
</dbReference>
<protein>
    <recommendedName>
        <fullName evidence="1">J domain-containing protein</fullName>
    </recommendedName>
</protein>
<dbReference type="EMBL" id="LAVV01009250">
    <property type="protein sequence ID" value="KNZ50922.1"/>
    <property type="molecule type" value="Genomic_DNA"/>
</dbReference>
<dbReference type="GO" id="GO:0051087">
    <property type="term" value="F:protein-folding chaperone binding"/>
    <property type="evidence" value="ECO:0007669"/>
    <property type="project" value="TreeGrafter"/>
</dbReference>
<name>A0A0L6URS0_9BASI</name>
<dbReference type="OrthoDB" id="442087at2759"/>
<keyword evidence="3" id="KW-1185">Reference proteome</keyword>
<organism evidence="2 3">
    <name type="scientific">Puccinia sorghi</name>
    <dbReference type="NCBI Taxonomy" id="27349"/>
    <lineage>
        <taxon>Eukaryota</taxon>
        <taxon>Fungi</taxon>
        <taxon>Dikarya</taxon>
        <taxon>Basidiomycota</taxon>
        <taxon>Pucciniomycotina</taxon>
        <taxon>Pucciniomycetes</taxon>
        <taxon>Pucciniales</taxon>
        <taxon>Pucciniaceae</taxon>
        <taxon>Puccinia</taxon>
    </lineage>
</organism>
<reference evidence="2 3" key="1">
    <citation type="submission" date="2015-08" db="EMBL/GenBank/DDBJ databases">
        <title>Next Generation Sequencing and Analysis of the Genome of Puccinia sorghi L Schw, the Causal Agent of Maize Common Rust.</title>
        <authorList>
            <person name="Rochi L."/>
            <person name="Burguener G."/>
            <person name="Darino M."/>
            <person name="Turjanski A."/>
            <person name="Kreff E."/>
            <person name="Dieguez M.J."/>
            <person name="Sacco F."/>
        </authorList>
    </citation>
    <scope>NUCLEOTIDE SEQUENCE [LARGE SCALE GENOMIC DNA]</scope>
    <source>
        <strain evidence="2 3">RO10H11247</strain>
    </source>
</reference>
<dbReference type="PANTHER" id="PTHR43948:SF21">
    <property type="entry name" value="DNAJ DOMAIN-CONTAINING PROTEIN"/>
    <property type="match status" value="1"/>
</dbReference>
<sequence>MAIPNYYEVLSLGFDPNLTTEEIRTAYKRASLLTHPDRNANLTEAERRVATENFQKVADAYYILSNPSRRREYDQILKAQQQESNFTSGHQNQSTNNPFSDPLHFFKSFLFNNSQGPSHNSTGQGNQSRPDPEATFADVFEDLLRPEIERTSETKTTKWKYVGAASGGALGFIVGNLPGLAIGSFAGNRLGAVRDAKGKSVYEVFTSLESNQKILIIRALALKVLGFALG</sequence>
<feature type="domain" description="J" evidence="1">
    <location>
        <begin position="5"/>
        <end position="77"/>
    </location>
</feature>
<evidence type="ECO:0000313" key="2">
    <source>
        <dbReference type="EMBL" id="KNZ50922.1"/>
    </source>
</evidence>
<dbReference type="GO" id="GO:0005634">
    <property type="term" value="C:nucleus"/>
    <property type="evidence" value="ECO:0007669"/>
    <property type="project" value="TreeGrafter"/>
</dbReference>
<dbReference type="GO" id="GO:0005737">
    <property type="term" value="C:cytoplasm"/>
    <property type="evidence" value="ECO:0007669"/>
    <property type="project" value="TreeGrafter"/>
</dbReference>
<dbReference type="InterPro" id="IPR036869">
    <property type="entry name" value="J_dom_sf"/>
</dbReference>
<accession>A0A0L6URS0</accession>
<dbReference type="AlphaFoldDB" id="A0A0L6URS0"/>
<gene>
    <name evidence="2" type="ORF">VP01_4173g2</name>
</gene>
<dbReference type="InterPro" id="IPR001623">
    <property type="entry name" value="DnaJ_domain"/>
</dbReference>
<proteinExistence type="predicted"/>
<dbReference type="STRING" id="27349.A0A0L6URS0"/>
<dbReference type="PRINTS" id="PR00625">
    <property type="entry name" value="JDOMAIN"/>
</dbReference>
<dbReference type="Gene3D" id="1.10.287.110">
    <property type="entry name" value="DnaJ domain"/>
    <property type="match status" value="1"/>
</dbReference>
<dbReference type="CDD" id="cd06257">
    <property type="entry name" value="DnaJ"/>
    <property type="match status" value="1"/>
</dbReference>
<comment type="caution">
    <text evidence="2">The sequence shown here is derived from an EMBL/GenBank/DDBJ whole genome shotgun (WGS) entry which is preliminary data.</text>
</comment>